<dbReference type="KEGG" id="rhp:LPB142_00465"/>
<dbReference type="PANTHER" id="PTHR46268:SF15">
    <property type="entry name" value="UNIVERSAL STRESS PROTEIN HP_0031"/>
    <property type="match status" value="1"/>
</dbReference>
<dbReference type="Gene3D" id="3.40.50.12370">
    <property type="match status" value="1"/>
</dbReference>
<evidence type="ECO:0000313" key="4">
    <source>
        <dbReference type="Proteomes" id="UP000176562"/>
    </source>
</evidence>
<proteinExistence type="inferred from homology"/>
<dbReference type="STRING" id="1850250.LPB142_00465"/>
<keyword evidence="4" id="KW-1185">Reference proteome</keyword>
<accession>A0A1D9M862</accession>
<dbReference type="AlphaFoldDB" id="A0A1D9M862"/>
<evidence type="ECO:0000256" key="1">
    <source>
        <dbReference type="ARBA" id="ARBA00008791"/>
    </source>
</evidence>
<organism evidence="3 4">
    <name type="scientific">Rhodobacter xanthinilyticus</name>
    <dbReference type="NCBI Taxonomy" id="1850250"/>
    <lineage>
        <taxon>Bacteria</taxon>
        <taxon>Pseudomonadati</taxon>
        <taxon>Pseudomonadota</taxon>
        <taxon>Alphaproteobacteria</taxon>
        <taxon>Rhodobacterales</taxon>
        <taxon>Rhodobacter group</taxon>
        <taxon>Rhodobacter</taxon>
    </lineage>
</organism>
<dbReference type="RefSeq" id="WP_071165214.1">
    <property type="nucleotide sequence ID" value="NZ_CP017781.1"/>
</dbReference>
<dbReference type="PRINTS" id="PR01438">
    <property type="entry name" value="UNVRSLSTRESS"/>
</dbReference>
<dbReference type="CDD" id="cd00293">
    <property type="entry name" value="USP-like"/>
    <property type="match status" value="2"/>
</dbReference>
<name>A0A1D9M862_9RHOB</name>
<feature type="domain" description="UspA" evidence="2">
    <location>
        <begin position="2"/>
        <end position="155"/>
    </location>
</feature>
<dbReference type="InterPro" id="IPR006016">
    <property type="entry name" value="UspA"/>
</dbReference>
<evidence type="ECO:0000259" key="2">
    <source>
        <dbReference type="Pfam" id="PF00582"/>
    </source>
</evidence>
<dbReference type="SUPFAM" id="SSF52402">
    <property type="entry name" value="Adenine nucleotide alpha hydrolases-like"/>
    <property type="match status" value="2"/>
</dbReference>
<dbReference type="PANTHER" id="PTHR46268">
    <property type="entry name" value="STRESS RESPONSE PROTEIN NHAX"/>
    <property type="match status" value="1"/>
</dbReference>
<dbReference type="EMBL" id="CP017781">
    <property type="protein sequence ID" value="AOZ67980.1"/>
    <property type="molecule type" value="Genomic_DNA"/>
</dbReference>
<protein>
    <submittedName>
        <fullName evidence="3">Universal stress protein UspA</fullName>
    </submittedName>
</protein>
<dbReference type="Proteomes" id="UP000176562">
    <property type="component" value="Chromosome"/>
</dbReference>
<dbReference type="InterPro" id="IPR006015">
    <property type="entry name" value="Universal_stress_UspA"/>
</dbReference>
<evidence type="ECO:0000313" key="3">
    <source>
        <dbReference type="EMBL" id="AOZ67980.1"/>
    </source>
</evidence>
<dbReference type="Pfam" id="PF00582">
    <property type="entry name" value="Usp"/>
    <property type="match status" value="2"/>
</dbReference>
<sequence>MSKIIAFIDGSIYSASICETAAWVAGRIDAPVEIIHLLGRAGAAPSDLSGQIELGARSALMAELATLDEQRAKLVAHRGRAILDDAAEIMARAGVANVTTELRQGELLETLAEREDDARVILIGKRGVNADMAMEHLGSNLERIVRAAKKPVLVCARAFKPVEKVLIAYDGGPSAMKAVDHLSRSPLFAGLKVLVVRVGADSPMARRSLKDAQALLAAAGIEAETRLLPGSPDAVLGKLVEDEGFEMVVMGAYGHSRIRNLIIGSTTTAMIRSCKVPLLLMR</sequence>
<comment type="similarity">
    <text evidence="1">Belongs to the universal stress protein A family.</text>
</comment>
<reference evidence="3 4" key="1">
    <citation type="submission" date="2016-10" db="EMBL/GenBank/DDBJ databases">
        <title>Rhodobacter sp. LPB0142, isolated from sea water.</title>
        <authorList>
            <person name="Kim E."/>
            <person name="Yi H."/>
        </authorList>
    </citation>
    <scope>NUCLEOTIDE SEQUENCE [LARGE SCALE GENOMIC DNA]</scope>
    <source>
        <strain evidence="3 4">LPB0142</strain>
    </source>
</reference>
<feature type="domain" description="UspA" evidence="2">
    <location>
        <begin position="163"/>
        <end position="282"/>
    </location>
</feature>
<gene>
    <name evidence="3" type="ORF">LPB142_00465</name>
</gene>